<dbReference type="Proteomes" id="UP000284021">
    <property type="component" value="Unassembled WGS sequence"/>
</dbReference>
<evidence type="ECO:0000313" key="2">
    <source>
        <dbReference type="Proteomes" id="UP000284021"/>
    </source>
</evidence>
<organism evidence="1 2">
    <name type="scientific">Pseudomonas cavernicola</name>
    <dbReference type="NCBI Taxonomy" id="2320866"/>
    <lineage>
        <taxon>Bacteria</taxon>
        <taxon>Pseudomonadati</taxon>
        <taxon>Pseudomonadota</taxon>
        <taxon>Gammaproteobacteria</taxon>
        <taxon>Pseudomonadales</taxon>
        <taxon>Pseudomonadaceae</taxon>
        <taxon>Pseudomonas</taxon>
    </lineage>
</organism>
<comment type="caution">
    <text evidence="1">The sequence shown here is derived from an EMBL/GenBank/DDBJ whole genome shotgun (WGS) entry which is preliminary data.</text>
</comment>
<keyword evidence="2" id="KW-1185">Reference proteome</keyword>
<dbReference type="RefSeq" id="WP_119955761.1">
    <property type="nucleotide sequence ID" value="NZ_QYUR01000006.1"/>
</dbReference>
<dbReference type="OrthoDB" id="6078616at2"/>
<reference evidence="1 2" key="1">
    <citation type="submission" date="2018-09" db="EMBL/GenBank/DDBJ databases">
        <authorList>
            <person name="Zhu H."/>
        </authorList>
    </citation>
    <scope>NUCLEOTIDE SEQUENCE [LARGE SCALE GENOMIC DNA]</scope>
    <source>
        <strain evidence="1 2">K1S02-6</strain>
    </source>
</reference>
<accession>A0A418XC41</accession>
<gene>
    <name evidence="1" type="ORF">D3879_18710</name>
</gene>
<protein>
    <submittedName>
        <fullName evidence="1">Uncharacterized protein</fullName>
    </submittedName>
</protein>
<dbReference type="EMBL" id="QYUR01000006">
    <property type="protein sequence ID" value="RJG10075.1"/>
    <property type="molecule type" value="Genomic_DNA"/>
</dbReference>
<sequence>MSRTKDNVIHLQQWDPQQALERLNRLTGLRFAQWPESLVQQPLQAAAGQGANDFAVPIPTSSSVVQR</sequence>
<dbReference type="AlphaFoldDB" id="A0A418XC41"/>
<proteinExistence type="predicted"/>
<evidence type="ECO:0000313" key="1">
    <source>
        <dbReference type="EMBL" id="RJG10075.1"/>
    </source>
</evidence>
<name>A0A418XC41_9PSED</name>